<dbReference type="RefSeq" id="WP_188590916.1">
    <property type="nucleotide sequence ID" value="NZ_BMFU01000001.1"/>
</dbReference>
<dbReference type="InterPro" id="IPR036882">
    <property type="entry name" value="Alba-like_dom_sf"/>
</dbReference>
<gene>
    <name evidence="1" type="ORF">GCM10008014_00480</name>
</gene>
<dbReference type="Gene3D" id="3.30.110.20">
    <property type="entry name" value="Alba-like domain"/>
    <property type="match status" value="1"/>
</dbReference>
<dbReference type="PANTHER" id="PTHR35331">
    <property type="entry name" value="STAGE V SPORULATION PROTEIN S"/>
    <property type="match status" value="1"/>
</dbReference>
<dbReference type="Pfam" id="PF04232">
    <property type="entry name" value="SpoVS"/>
    <property type="match status" value="1"/>
</dbReference>
<accession>A0ABQ1YW76</accession>
<sequence>MSIVHVSQGKKVISESKILKVSAKSKVSFLAGAIASSVNTKDRTVEMHVIGAGAVNQAVKAIAVARGLVAPNGQSLICAPSFFDILIDGQERTAMKLIVESVG</sequence>
<proteinExistence type="predicted"/>
<keyword evidence="2" id="KW-1185">Reference proteome</keyword>
<dbReference type="EMBL" id="BMFU01000001">
    <property type="protein sequence ID" value="GGH41137.1"/>
    <property type="molecule type" value="Genomic_DNA"/>
</dbReference>
<organism evidence="1 2">
    <name type="scientific">Paenibacillus silvae</name>
    <dbReference type="NCBI Taxonomy" id="1325358"/>
    <lineage>
        <taxon>Bacteria</taxon>
        <taxon>Bacillati</taxon>
        <taxon>Bacillota</taxon>
        <taxon>Bacilli</taxon>
        <taxon>Bacillales</taxon>
        <taxon>Paenibacillaceae</taxon>
        <taxon>Paenibacillus</taxon>
    </lineage>
</organism>
<reference evidence="2" key="1">
    <citation type="journal article" date="2019" name="Int. J. Syst. Evol. Microbiol.">
        <title>The Global Catalogue of Microorganisms (GCM) 10K type strain sequencing project: providing services to taxonomists for standard genome sequencing and annotation.</title>
        <authorList>
            <consortium name="The Broad Institute Genomics Platform"/>
            <consortium name="The Broad Institute Genome Sequencing Center for Infectious Disease"/>
            <person name="Wu L."/>
            <person name="Ma J."/>
        </authorList>
    </citation>
    <scope>NUCLEOTIDE SEQUENCE [LARGE SCALE GENOMIC DNA]</scope>
    <source>
        <strain evidence="2">CGMCC 1.12770</strain>
    </source>
</reference>
<evidence type="ECO:0000313" key="2">
    <source>
        <dbReference type="Proteomes" id="UP000652153"/>
    </source>
</evidence>
<name>A0ABQ1YW76_9BACL</name>
<protein>
    <submittedName>
        <fullName evidence="1">Stage V sporulation protein S</fullName>
    </submittedName>
</protein>
<dbReference type="InterPro" id="IPR007347">
    <property type="entry name" value="SpoVS"/>
</dbReference>
<dbReference type="Proteomes" id="UP000652153">
    <property type="component" value="Unassembled WGS sequence"/>
</dbReference>
<comment type="caution">
    <text evidence="1">The sequence shown here is derived from an EMBL/GenBank/DDBJ whole genome shotgun (WGS) entry which is preliminary data.</text>
</comment>
<evidence type="ECO:0000313" key="1">
    <source>
        <dbReference type="EMBL" id="GGH41137.1"/>
    </source>
</evidence>
<dbReference type="PANTHER" id="PTHR35331:SF1">
    <property type="entry name" value="STAGE V SPORULATION PROTEIN S"/>
    <property type="match status" value="1"/>
</dbReference>